<dbReference type="Pfam" id="PF01915">
    <property type="entry name" value="Glyco_hydro_3_C"/>
    <property type="match status" value="1"/>
</dbReference>
<dbReference type="InterPro" id="IPR051915">
    <property type="entry name" value="Cellulose_Degrad_GH3"/>
</dbReference>
<evidence type="ECO:0000256" key="3">
    <source>
        <dbReference type="ARBA" id="ARBA00012744"/>
    </source>
</evidence>
<accession>A0A1R4J573</accession>
<keyword evidence="5 7" id="KW-0378">Hydrolase</keyword>
<evidence type="ECO:0000256" key="5">
    <source>
        <dbReference type="ARBA" id="ARBA00022801"/>
    </source>
</evidence>
<evidence type="ECO:0000256" key="1">
    <source>
        <dbReference type="ARBA" id="ARBA00000448"/>
    </source>
</evidence>
<dbReference type="EC" id="3.2.1.21" evidence="3"/>
<dbReference type="SUPFAM" id="SSF52279">
    <property type="entry name" value="Beta-D-glucan exohydrolase, C-terminal domain"/>
    <property type="match status" value="1"/>
</dbReference>
<dbReference type="InterPro" id="IPR002772">
    <property type="entry name" value="Glyco_hydro_3_C"/>
</dbReference>
<dbReference type="PANTHER" id="PTHR30620">
    <property type="entry name" value="PERIPLASMIC BETA-GLUCOSIDASE-RELATED"/>
    <property type="match status" value="1"/>
</dbReference>
<evidence type="ECO:0000313" key="10">
    <source>
        <dbReference type="Proteomes" id="UP000195611"/>
    </source>
</evidence>
<dbReference type="Proteomes" id="UP000195611">
    <property type="component" value="Unassembled WGS sequence"/>
</dbReference>
<dbReference type="InterPro" id="IPR017853">
    <property type="entry name" value="GH"/>
</dbReference>
<dbReference type="Pfam" id="PF00933">
    <property type="entry name" value="Glyco_hydro_3"/>
    <property type="match status" value="1"/>
</dbReference>
<proteinExistence type="inferred from homology"/>
<feature type="domain" description="Fibronectin type III-like" evidence="8">
    <location>
        <begin position="630"/>
        <end position="699"/>
    </location>
</feature>
<dbReference type="PROSITE" id="PS00775">
    <property type="entry name" value="GLYCOSYL_HYDROL_F3"/>
    <property type="match status" value="1"/>
</dbReference>
<dbReference type="Pfam" id="PF14310">
    <property type="entry name" value="Fn3-like"/>
    <property type="match status" value="1"/>
</dbReference>
<protein>
    <recommendedName>
        <fullName evidence="3">beta-glucosidase</fullName>
        <ecNumber evidence="3">3.2.1.21</ecNumber>
    </recommendedName>
</protein>
<keyword evidence="4" id="KW-0732">Signal</keyword>
<dbReference type="InterPro" id="IPR036881">
    <property type="entry name" value="Glyco_hydro_3_C_sf"/>
</dbReference>
<evidence type="ECO:0000313" key="9">
    <source>
        <dbReference type="EMBL" id="SJN27236.1"/>
    </source>
</evidence>
<reference evidence="9 10" key="1">
    <citation type="submission" date="2017-02" db="EMBL/GenBank/DDBJ databases">
        <authorList>
            <person name="Peterson S.W."/>
        </authorList>
    </citation>
    <scope>NUCLEOTIDE SEQUENCE [LARGE SCALE GENOMIC DNA]</scope>
    <source>
        <strain evidence="9 10">42ea</strain>
    </source>
</reference>
<dbReference type="InterPro" id="IPR013783">
    <property type="entry name" value="Ig-like_fold"/>
</dbReference>
<evidence type="ECO:0000259" key="8">
    <source>
        <dbReference type="SMART" id="SM01217"/>
    </source>
</evidence>
<dbReference type="Gene3D" id="3.20.20.300">
    <property type="entry name" value="Glycoside hydrolase, family 3, N-terminal domain"/>
    <property type="match status" value="1"/>
</dbReference>
<dbReference type="Gene3D" id="2.60.40.10">
    <property type="entry name" value="Immunoglobulins"/>
    <property type="match status" value="1"/>
</dbReference>
<dbReference type="InterPro" id="IPR026891">
    <property type="entry name" value="Fn3-like"/>
</dbReference>
<dbReference type="SUPFAM" id="SSF51445">
    <property type="entry name" value="(Trans)glycosidases"/>
    <property type="match status" value="1"/>
</dbReference>
<name>A0A1R4J573_9LACT</name>
<dbReference type="GO" id="GO:0008422">
    <property type="term" value="F:beta-glucosidase activity"/>
    <property type="evidence" value="ECO:0007669"/>
    <property type="project" value="UniProtKB-EC"/>
</dbReference>
<evidence type="ECO:0000256" key="4">
    <source>
        <dbReference type="ARBA" id="ARBA00022729"/>
    </source>
</evidence>
<dbReference type="InterPro" id="IPR001764">
    <property type="entry name" value="Glyco_hydro_3_N"/>
</dbReference>
<dbReference type="InterPro" id="IPR036962">
    <property type="entry name" value="Glyco_hydro_3_N_sf"/>
</dbReference>
<dbReference type="EMBL" id="FUKW01000064">
    <property type="protein sequence ID" value="SJN27236.1"/>
    <property type="molecule type" value="Genomic_DNA"/>
</dbReference>
<dbReference type="RefSeq" id="WP_087057570.1">
    <property type="nucleotide sequence ID" value="NZ_FUKW01000064.1"/>
</dbReference>
<gene>
    <name evidence="9" type="ORF">FM115_03975</name>
</gene>
<dbReference type="SMART" id="SM01217">
    <property type="entry name" value="Fn3_like"/>
    <property type="match status" value="1"/>
</dbReference>
<comment type="similarity">
    <text evidence="2 7">Belongs to the glycosyl hydrolase 3 family.</text>
</comment>
<dbReference type="InterPro" id="IPR019800">
    <property type="entry name" value="Glyco_hydro_3_AS"/>
</dbReference>
<keyword evidence="6 7" id="KW-0326">Glycosidase</keyword>
<evidence type="ECO:0000256" key="6">
    <source>
        <dbReference type="ARBA" id="ARBA00023295"/>
    </source>
</evidence>
<dbReference type="GO" id="GO:0009251">
    <property type="term" value="P:glucan catabolic process"/>
    <property type="evidence" value="ECO:0007669"/>
    <property type="project" value="TreeGrafter"/>
</dbReference>
<dbReference type="PANTHER" id="PTHR30620:SF16">
    <property type="entry name" value="LYSOSOMAL BETA GLUCOSIDASE"/>
    <property type="match status" value="1"/>
</dbReference>
<evidence type="ECO:0000256" key="7">
    <source>
        <dbReference type="RuleBase" id="RU361161"/>
    </source>
</evidence>
<dbReference type="PRINTS" id="PR00133">
    <property type="entry name" value="GLHYDRLASE3"/>
</dbReference>
<evidence type="ECO:0000256" key="2">
    <source>
        <dbReference type="ARBA" id="ARBA00005336"/>
    </source>
</evidence>
<dbReference type="AlphaFoldDB" id="A0A1R4J573"/>
<comment type="catalytic activity">
    <reaction evidence="1">
        <text>Hydrolysis of terminal, non-reducing beta-D-glucosyl residues with release of beta-D-glucose.</text>
        <dbReference type="EC" id="3.2.1.21"/>
    </reaction>
</comment>
<dbReference type="Gene3D" id="3.40.50.1700">
    <property type="entry name" value="Glycoside hydrolase family 3 C-terminal domain"/>
    <property type="match status" value="1"/>
</dbReference>
<sequence length="714" mass="79618">MEQLELLELLNEMTIDEKIGQLVQLTPDFFSEGGEITGPMQEWNLESEKLYQIGSILGTHTSEQVYSIQQDYLKKSRLSIPLIFMADVIHGYETIFPIPLALAATFDEAIVEKMAELSAKEATEAGIHVTFSPMADYVKDARWGRVLESNGEDVTLSSALTKAYVKGYQGEDLSKDKNRLASCVKHFIGYGAAEGGRDYNTVDLSDIEIAQNYLPPFEAAIDAGAELVMTSFNTVHGIPSTANTSLIQKILRKQLNFKGVVISDWAAVVELIAHRVAEDKKEAALLAFSAGIDMDMMSDSYLSNLKEIINNKNKEKLDEAVLRILNLKNKLGLFEDPYRGLTKKEFDKNKNLRISACEIAEKCSVLLKNENILPLIKNQKVALIGPKAKSRDILGAWSWIGDKEEAVSLSDGLQKKDIELSVLGFQDGRELSDKNIKKAVRLAEGQDIVILAVGETSQETGEAASLTNINLTRNQEKLIMEVSKVNKNIVLVLFNGRPVELSSIECFVKGILVAWFPGTEGGHALANLLMGEANPQGKLPMSFPRAVGQLPYTYAHLSTGRPQNEENKNQKYISRYMDEETTPLYPFGFGLSYSDFELQDIKFSKKKFKGNESISIDVTVKNKNMNSGSTVIQLYSQDIVTTVARPVRELKKWIKIDLLGHDEKRISFSLTERDLRYVHPNLKSKVDSGKFNLYLGFDSLDAKIIGTVEYHESN</sequence>
<organism evidence="9 10">
    <name type="scientific">Marinilactibacillus psychrotolerans 42ea</name>
    <dbReference type="NCBI Taxonomy" id="1255609"/>
    <lineage>
        <taxon>Bacteria</taxon>
        <taxon>Bacillati</taxon>
        <taxon>Bacillota</taxon>
        <taxon>Bacilli</taxon>
        <taxon>Lactobacillales</taxon>
        <taxon>Carnobacteriaceae</taxon>
        <taxon>Marinilactibacillus</taxon>
    </lineage>
</organism>